<keyword evidence="4 6" id="KW-1133">Transmembrane helix</keyword>
<evidence type="ECO:0000256" key="3">
    <source>
        <dbReference type="ARBA" id="ARBA00022692"/>
    </source>
</evidence>
<dbReference type="GeneID" id="98295315"/>
<protein>
    <submittedName>
        <fullName evidence="8">Permease of the major facilitator superfamily</fullName>
    </submittedName>
</protein>
<feature type="transmembrane region" description="Helical" evidence="6">
    <location>
        <begin position="296"/>
        <end position="317"/>
    </location>
</feature>
<feature type="transmembrane region" description="Helical" evidence="6">
    <location>
        <begin position="165"/>
        <end position="189"/>
    </location>
</feature>
<feature type="transmembrane region" description="Helical" evidence="6">
    <location>
        <begin position="265"/>
        <end position="284"/>
    </location>
</feature>
<evidence type="ECO:0000256" key="1">
    <source>
        <dbReference type="ARBA" id="ARBA00004651"/>
    </source>
</evidence>
<evidence type="ECO:0000259" key="7">
    <source>
        <dbReference type="PROSITE" id="PS50850"/>
    </source>
</evidence>
<feature type="domain" description="Major facilitator superfamily (MFS) profile" evidence="7">
    <location>
        <begin position="15"/>
        <end position="423"/>
    </location>
</feature>
<dbReference type="GO" id="GO:0005886">
    <property type="term" value="C:plasma membrane"/>
    <property type="evidence" value="ECO:0007669"/>
    <property type="project" value="UniProtKB-SubCell"/>
</dbReference>
<feature type="transmembrane region" description="Helical" evidence="6">
    <location>
        <begin position="112"/>
        <end position="131"/>
    </location>
</feature>
<dbReference type="PROSITE" id="PS50850">
    <property type="entry name" value="MFS"/>
    <property type="match status" value="1"/>
</dbReference>
<dbReference type="CDD" id="cd06174">
    <property type="entry name" value="MFS"/>
    <property type="match status" value="1"/>
</dbReference>
<evidence type="ECO:0000256" key="6">
    <source>
        <dbReference type="SAM" id="Phobius"/>
    </source>
</evidence>
<accession>A0A261GAJ7</accession>
<dbReference type="AlphaFoldDB" id="A0A261GAJ7"/>
<feature type="transmembrane region" description="Helical" evidence="6">
    <location>
        <begin position="225"/>
        <end position="245"/>
    </location>
</feature>
<evidence type="ECO:0000313" key="9">
    <source>
        <dbReference type="Proteomes" id="UP000216451"/>
    </source>
</evidence>
<evidence type="ECO:0000256" key="4">
    <source>
        <dbReference type="ARBA" id="ARBA00022989"/>
    </source>
</evidence>
<dbReference type="InterPro" id="IPR011701">
    <property type="entry name" value="MFS"/>
</dbReference>
<dbReference type="GO" id="GO:0022857">
    <property type="term" value="F:transmembrane transporter activity"/>
    <property type="evidence" value="ECO:0007669"/>
    <property type="project" value="InterPro"/>
</dbReference>
<gene>
    <name evidence="8" type="ORF">BAQU_0642</name>
</gene>
<evidence type="ECO:0000313" key="8">
    <source>
        <dbReference type="EMBL" id="OZG67996.1"/>
    </source>
</evidence>
<dbReference type="OrthoDB" id="4332123at2"/>
<dbReference type="InterPro" id="IPR050189">
    <property type="entry name" value="MFS_Efflux_Transporters"/>
</dbReference>
<dbReference type="Proteomes" id="UP000216451">
    <property type="component" value="Unassembled WGS sequence"/>
</dbReference>
<dbReference type="Gene3D" id="1.20.1250.20">
    <property type="entry name" value="MFS general substrate transporter like domains"/>
    <property type="match status" value="2"/>
</dbReference>
<dbReference type="PANTHER" id="PTHR43124:SF3">
    <property type="entry name" value="CHLORAMPHENICOL EFFLUX PUMP RV0191"/>
    <property type="match status" value="1"/>
</dbReference>
<dbReference type="PANTHER" id="PTHR43124">
    <property type="entry name" value="PURINE EFFLUX PUMP PBUE"/>
    <property type="match status" value="1"/>
</dbReference>
<feature type="transmembrane region" description="Helical" evidence="6">
    <location>
        <begin position="42"/>
        <end position="65"/>
    </location>
</feature>
<name>A0A261GAJ7_9BIFI</name>
<keyword evidence="3 6" id="KW-0812">Transmembrane</keyword>
<comment type="caution">
    <text evidence="8">The sequence shown here is derived from an EMBL/GenBank/DDBJ whole genome shotgun (WGS) entry which is preliminary data.</text>
</comment>
<reference evidence="8 9" key="1">
    <citation type="journal article" date="2017" name="BMC Genomics">
        <title>Comparative genomic and phylogenomic analyses of the Bifidobacteriaceae family.</title>
        <authorList>
            <person name="Lugli G.A."/>
            <person name="Milani C."/>
            <person name="Turroni F."/>
            <person name="Duranti S."/>
            <person name="Mancabelli L."/>
            <person name="Mangifesta M."/>
            <person name="Ferrario C."/>
            <person name="Modesto M."/>
            <person name="Mattarelli P."/>
            <person name="Jiri K."/>
            <person name="van Sinderen D."/>
            <person name="Ventura M."/>
        </authorList>
    </citation>
    <scope>NUCLEOTIDE SEQUENCE [LARGE SCALE GENOMIC DNA]</scope>
    <source>
        <strain evidence="8 9">LMG 28769</strain>
    </source>
</reference>
<comment type="subcellular location">
    <subcellularLocation>
        <location evidence="1">Cell membrane</location>
        <topology evidence="1">Multi-pass membrane protein</topology>
    </subcellularLocation>
</comment>
<dbReference type="InterPro" id="IPR020846">
    <property type="entry name" value="MFS_dom"/>
</dbReference>
<keyword evidence="2" id="KW-1003">Cell membrane</keyword>
<feature type="transmembrane region" description="Helical" evidence="6">
    <location>
        <begin position="401"/>
        <end position="424"/>
    </location>
</feature>
<keyword evidence="9" id="KW-1185">Reference proteome</keyword>
<proteinExistence type="predicted"/>
<evidence type="ECO:0000256" key="2">
    <source>
        <dbReference type="ARBA" id="ARBA00022475"/>
    </source>
</evidence>
<feature type="transmembrane region" description="Helical" evidence="6">
    <location>
        <begin position="86"/>
        <end position="106"/>
    </location>
</feature>
<evidence type="ECO:0000256" key="5">
    <source>
        <dbReference type="ARBA" id="ARBA00023136"/>
    </source>
</evidence>
<organism evidence="8 9">
    <name type="scientific">Bifidobacterium aquikefiri</name>
    <dbReference type="NCBI Taxonomy" id="1653207"/>
    <lineage>
        <taxon>Bacteria</taxon>
        <taxon>Bacillati</taxon>
        <taxon>Actinomycetota</taxon>
        <taxon>Actinomycetes</taxon>
        <taxon>Bifidobacteriales</taxon>
        <taxon>Bifidobacteriaceae</taxon>
        <taxon>Bifidobacterium</taxon>
    </lineage>
</organism>
<dbReference type="SUPFAM" id="SSF103473">
    <property type="entry name" value="MFS general substrate transporter"/>
    <property type="match status" value="1"/>
</dbReference>
<dbReference type="RefSeq" id="WP_094692615.1">
    <property type="nucleotide sequence ID" value="NZ_JBDNSG010000009.1"/>
</dbReference>
<feature type="transmembrane region" description="Helical" evidence="6">
    <location>
        <begin position="323"/>
        <end position="346"/>
    </location>
</feature>
<dbReference type="Pfam" id="PF07690">
    <property type="entry name" value="MFS_1"/>
    <property type="match status" value="1"/>
</dbReference>
<dbReference type="InterPro" id="IPR036259">
    <property type="entry name" value="MFS_trans_sf"/>
</dbReference>
<feature type="transmembrane region" description="Helical" evidence="6">
    <location>
        <begin position="358"/>
        <end position="381"/>
    </location>
</feature>
<dbReference type="EMBL" id="MWXA01000003">
    <property type="protein sequence ID" value="OZG67996.1"/>
    <property type="molecule type" value="Genomic_DNA"/>
</dbReference>
<sequence>MSAARRSGEIVAYAMWILAMSGYVFAATCRSSLSATGIQAALYFNISSAALSSFVYLQLFVYAIVQIPAGIMLDRFGPKRMIAAGCLLMSVGQGIMALATATWMAVFARAAVGIGDACIFISVIRLLAAWFPMRKLPLLNQLTGQIGNLGQIISVYPFVWVMKMAHWQTAFLSLSAIGILIAFCVISLLRESPHERESRAMAQKLRTTGLNWADVLRNLRSVARLPGTICGFWVHSITWFSNTMMNQLWGFPFLLAVEHYSHAQASAYLASGTAMCVIWALMFGRFSSAHPIHGRIMLVYVTVGAQMLCWTILLATAGPHPTAVMIALLFSISSGMAASSVAFDFAREGCLPKDLGTATALANIGGFLSSGLVLLGVGQLLDWQGANSPRLYTSQSMRVAVLVQYPMWIIGLIGFSVMLPKVLARLRERSLRISSAELRH</sequence>
<keyword evidence="5 6" id="KW-0472">Membrane</keyword>